<keyword evidence="1" id="KW-0732">Signal</keyword>
<feature type="chain" id="PRO_5046946042" evidence="1">
    <location>
        <begin position="17"/>
        <end position="173"/>
    </location>
</feature>
<name>A0ABU9B1K8_9BACT</name>
<gene>
    <name evidence="2" type="ORF">WKV53_24915</name>
</gene>
<dbReference type="RefSeq" id="WP_341407547.1">
    <property type="nucleotide sequence ID" value="NZ_JBBUKT010000013.1"/>
</dbReference>
<reference evidence="2 3" key="1">
    <citation type="submission" date="2024-04" db="EMBL/GenBank/DDBJ databases">
        <title>Luteolibacter sp. isolated from soil.</title>
        <authorList>
            <person name="An J."/>
        </authorList>
    </citation>
    <scope>NUCLEOTIDE SEQUENCE [LARGE SCALE GENOMIC DNA]</scope>
    <source>
        <strain evidence="2 3">Y139</strain>
    </source>
</reference>
<comment type="caution">
    <text evidence="2">The sequence shown here is derived from an EMBL/GenBank/DDBJ whole genome shotgun (WGS) entry which is preliminary data.</text>
</comment>
<dbReference type="Proteomes" id="UP001371305">
    <property type="component" value="Unassembled WGS sequence"/>
</dbReference>
<evidence type="ECO:0000256" key="1">
    <source>
        <dbReference type="SAM" id="SignalP"/>
    </source>
</evidence>
<keyword evidence="3" id="KW-1185">Reference proteome</keyword>
<accession>A0ABU9B1K8</accession>
<organism evidence="2 3">
    <name type="scientific">Luteolibacter soli</name>
    <dbReference type="NCBI Taxonomy" id="3135280"/>
    <lineage>
        <taxon>Bacteria</taxon>
        <taxon>Pseudomonadati</taxon>
        <taxon>Verrucomicrobiota</taxon>
        <taxon>Verrucomicrobiia</taxon>
        <taxon>Verrucomicrobiales</taxon>
        <taxon>Verrucomicrobiaceae</taxon>
        <taxon>Luteolibacter</taxon>
    </lineage>
</organism>
<protein>
    <submittedName>
        <fullName evidence="2">Uncharacterized protein</fullName>
    </submittedName>
</protein>
<evidence type="ECO:0000313" key="3">
    <source>
        <dbReference type="Proteomes" id="UP001371305"/>
    </source>
</evidence>
<proteinExistence type="predicted"/>
<dbReference type="EMBL" id="JBBUKT010000013">
    <property type="protein sequence ID" value="MEK7953781.1"/>
    <property type="molecule type" value="Genomic_DNA"/>
</dbReference>
<sequence>MKTTLLLLALANAALAAPTMTESITPEEIAARQKAPSPLAAIPQPAASTETGTVVHPEEQSIIKQSDILNDGQHWTLVPKGAVLHIPPAFTTRVGAKPVGTLLPWVEFLTVNRNWLFTEEVNIDNASGKTPLPPSRLEAWQKLKKVVVAVHLGGPISVRTQPPANSDPVASTR</sequence>
<feature type="signal peptide" evidence="1">
    <location>
        <begin position="1"/>
        <end position="16"/>
    </location>
</feature>
<evidence type="ECO:0000313" key="2">
    <source>
        <dbReference type="EMBL" id="MEK7953781.1"/>
    </source>
</evidence>